<evidence type="ECO:0000256" key="1">
    <source>
        <dbReference type="SAM" id="MobiDB-lite"/>
    </source>
</evidence>
<name>A0AAV3P6V4_LITER</name>
<sequence length="116" mass="13197">MIFQVISSQIFEVKMERTEMVYIERTSSIENEPRTLNLDQIHFAREAALYVINTMGIEEAMRIFTQGLEAVENCGRDEKEATPRDKNEEVLPSSTTSNHDMINLEGGVRDIASAPF</sequence>
<accession>A0AAV3P6V4</accession>
<dbReference type="PANTHER" id="PTHR34808">
    <property type="entry name" value="EXPRESSED PROTEIN"/>
    <property type="match status" value="1"/>
</dbReference>
<proteinExistence type="predicted"/>
<dbReference type="AlphaFoldDB" id="A0AAV3P6V4"/>
<feature type="compositionally biased region" description="Basic and acidic residues" evidence="1">
    <location>
        <begin position="76"/>
        <end position="89"/>
    </location>
</feature>
<dbReference type="EMBL" id="BAABME010001054">
    <property type="protein sequence ID" value="GAA0147244.1"/>
    <property type="molecule type" value="Genomic_DNA"/>
</dbReference>
<reference evidence="2 3" key="1">
    <citation type="submission" date="2024-01" db="EMBL/GenBank/DDBJ databases">
        <title>The complete chloroplast genome sequence of Lithospermum erythrorhizon: insights into the phylogenetic relationship among Boraginaceae species and the maternal lineages of purple gromwells.</title>
        <authorList>
            <person name="Okada T."/>
            <person name="Watanabe K."/>
        </authorList>
    </citation>
    <scope>NUCLEOTIDE SEQUENCE [LARGE SCALE GENOMIC DNA]</scope>
</reference>
<evidence type="ECO:0000313" key="3">
    <source>
        <dbReference type="Proteomes" id="UP001454036"/>
    </source>
</evidence>
<dbReference type="Proteomes" id="UP001454036">
    <property type="component" value="Unassembled WGS sequence"/>
</dbReference>
<protein>
    <submittedName>
        <fullName evidence="2">Uncharacterized protein</fullName>
    </submittedName>
</protein>
<comment type="caution">
    <text evidence="2">The sequence shown here is derived from an EMBL/GenBank/DDBJ whole genome shotgun (WGS) entry which is preliminary data.</text>
</comment>
<feature type="region of interest" description="Disordered" evidence="1">
    <location>
        <begin position="76"/>
        <end position="104"/>
    </location>
</feature>
<keyword evidence="3" id="KW-1185">Reference proteome</keyword>
<organism evidence="2 3">
    <name type="scientific">Lithospermum erythrorhizon</name>
    <name type="common">Purple gromwell</name>
    <name type="synonym">Lithospermum officinale var. erythrorhizon</name>
    <dbReference type="NCBI Taxonomy" id="34254"/>
    <lineage>
        <taxon>Eukaryota</taxon>
        <taxon>Viridiplantae</taxon>
        <taxon>Streptophyta</taxon>
        <taxon>Embryophyta</taxon>
        <taxon>Tracheophyta</taxon>
        <taxon>Spermatophyta</taxon>
        <taxon>Magnoliopsida</taxon>
        <taxon>eudicotyledons</taxon>
        <taxon>Gunneridae</taxon>
        <taxon>Pentapetalae</taxon>
        <taxon>asterids</taxon>
        <taxon>lamiids</taxon>
        <taxon>Boraginales</taxon>
        <taxon>Boraginaceae</taxon>
        <taxon>Boraginoideae</taxon>
        <taxon>Lithospermeae</taxon>
        <taxon>Lithospermum</taxon>
    </lineage>
</organism>
<gene>
    <name evidence="2" type="ORF">LIER_06992</name>
</gene>
<dbReference type="PANTHER" id="PTHR34808:SF2">
    <property type="entry name" value="EXPRESSED PROTEIN"/>
    <property type="match status" value="1"/>
</dbReference>
<evidence type="ECO:0000313" key="2">
    <source>
        <dbReference type="EMBL" id="GAA0147244.1"/>
    </source>
</evidence>